<reference evidence="2" key="1">
    <citation type="submission" date="2023-06" db="EMBL/GenBank/DDBJ databases">
        <title>Genome-scale phylogeny and comparative genomics of the fungal order Sordariales.</title>
        <authorList>
            <consortium name="Lawrence Berkeley National Laboratory"/>
            <person name="Hensen N."/>
            <person name="Bonometti L."/>
            <person name="Westerberg I."/>
            <person name="Brannstrom I.O."/>
            <person name="Guillou S."/>
            <person name="Cros-Aarteil S."/>
            <person name="Calhoun S."/>
            <person name="Haridas S."/>
            <person name="Kuo A."/>
            <person name="Mondo S."/>
            <person name="Pangilinan J."/>
            <person name="Riley R."/>
            <person name="Labutti K."/>
            <person name="Andreopoulos B."/>
            <person name="Lipzen A."/>
            <person name="Chen C."/>
            <person name="Yanf M."/>
            <person name="Daum C."/>
            <person name="Ng V."/>
            <person name="Clum A."/>
            <person name="Steindorff A."/>
            <person name="Ohm R."/>
            <person name="Martin F."/>
            <person name="Silar P."/>
            <person name="Natvig D."/>
            <person name="Lalanne C."/>
            <person name="Gautier V."/>
            <person name="Ament-Velasquez S.L."/>
            <person name="Kruys A."/>
            <person name="Hutchinson M.I."/>
            <person name="Powell A.J."/>
            <person name="Barry K."/>
            <person name="Miller A.N."/>
            <person name="Grigoriev I.V."/>
            <person name="Debuchy R."/>
            <person name="Gladieux P."/>
            <person name="Thoren M.H."/>
            <person name="Johannesson H."/>
        </authorList>
    </citation>
    <scope>NUCLEOTIDE SEQUENCE</scope>
    <source>
        <strain evidence="2">8032-3</strain>
    </source>
</reference>
<sequence>MSVIMQAPIFSFGGSSSSSSSDARRRPSHRPAVSSPLSSSPIRAPSYSPPPSAGPLSPREPNGLPRSQQQQQQQHSDTQSSPIPAPPSKFRFATRTPRPNPVVRRREDAQESRRRLFMRDVRQRADDKKWERRGGEQELLKLEWWRLNREMQEAKEEELARFGTDEDIEEAARLQEEMADAVFSSGGDGDDDMMIDDIARAEEAELEALLSSMPHTPPSSNQMVDPRTDSPSFSDDDDYDSLFMDFAAQEDPLQNPHYKRGREMACSQDMDMS</sequence>
<name>A0AAJ0C6N4_9PEZI</name>
<keyword evidence="3" id="KW-1185">Reference proteome</keyword>
<feature type="region of interest" description="Disordered" evidence="1">
    <location>
        <begin position="210"/>
        <end position="273"/>
    </location>
</feature>
<evidence type="ECO:0000313" key="3">
    <source>
        <dbReference type="Proteomes" id="UP001244011"/>
    </source>
</evidence>
<feature type="compositionally biased region" description="Low complexity" evidence="1">
    <location>
        <begin position="10"/>
        <end position="21"/>
    </location>
</feature>
<feature type="compositionally biased region" description="Basic and acidic residues" evidence="1">
    <location>
        <begin position="104"/>
        <end position="115"/>
    </location>
</feature>
<dbReference type="AlphaFoldDB" id="A0AAJ0C6N4"/>
<proteinExistence type="predicted"/>
<dbReference type="GeneID" id="85306045"/>
<dbReference type="RefSeq" id="XP_060287356.1">
    <property type="nucleotide sequence ID" value="XM_060422858.1"/>
</dbReference>
<gene>
    <name evidence="2" type="ORF">QBC33DRAFT_233815</name>
</gene>
<protein>
    <submittedName>
        <fullName evidence="2">Uncharacterized protein</fullName>
    </submittedName>
</protein>
<accession>A0AAJ0C6N4</accession>
<evidence type="ECO:0000256" key="1">
    <source>
        <dbReference type="SAM" id="MobiDB-lite"/>
    </source>
</evidence>
<feature type="region of interest" description="Disordered" evidence="1">
    <location>
        <begin position="1"/>
        <end position="115"/>
    </location>
</feature>
<comment type="caution">
    <text evidence="2">The sequence shown here is derived from an EMBL/GenBank/DDBJ whole genome shotgun (WGS) entry which is preliminary data.</text>
</comment>
<evidence type="ECO:0000313" key="2">
    <source>
        <dbReference type="EMBL" id="KAK1771143.1"/>
    </source>
</evidence>
<feature type="compositionally biased region" description="Low complexity" evidence="1">
    <location>
        <begin position="67"/>
        <end position="81"/>
    </location>
</feature>
<organism evidence="2 3">
    <name type="scientific">Phialemonium atrogriseum</name>
    <dbReference type="NCBI Taxonomy" id="1093897"/>
    <lineage>
        <taxon>Eukaryota</taxon>
        <taxon>Fungi</taxon>
        <taxon>Dikarya</taxon>
        <taxon>Ascomycota</taxon>
        <taxon>Pezizomycotina</taxon>
        <taxon>Sordariomycetes</taxon>
        <taxon>Sordariomycetidae</taxon>
        <taxon>Cephalothecales</taxon>
        <taxon>Cephalothecaceae</taxon>
        <taxon>Phialemonium</taxon>
    </lineage>
</organism>
<dbReference type="EMBL" id="MU838999">
    <property type="protein sequence ID" value="KAK1771143.1"/>
    <property type="molecule type" value="Genomic_DNA"/>
</dbReference>
<dbReference type="Proteomes" id="UP001244011">
    <property type="component" value="Unassembled WGS sequence"/>
</dbReference>